<protein>
    <submittedName>
        <fullName evidence="1">Uncharacterized protein</fullName>
    </submittedName>
</protein>
<evidence type="ECO:0000313" key="2">
    <source>
        <dbReference type="Proteomes" id="UP000321299"/>
    </source>
</evidence>
<geneLocation type="plasmid" evidence="2">
    <name>pncyu-26-73-1</name>
</geneLocation>
<dbReference type="Proteomes" id="UP000321299">
    <property type="component" value="Plasmid pNCYU-26-73-1"/>
</dbReference>
<proteinExistence type="predicted"/>
<dbReference type="EMBL" id="CP042616">
    <property type="protein sequence ID" value="QED76234.1"/>
    <property type="molecule type" value="Genomic_DNA"/>
</dbReference>
<sequence>MRYNTTIPGSTFFLIGCTEEKVTFLKKIPETILLDPSVLNLHNSGPFLRLSKIAGSEGESERKVTFPVVWASDERVAGQEWLNRCGSLVSRRGLRRYRGKPVRSVFGLSRAFGPGLRKRKFERTGR</sequence>
<dbReference type="AlphaFoldDB" id="A0A5B9AQT7"/>
<name>A0A5B9AQT7_ECOLX</name>
<dbReference type="PROSITE" id="PS51257">
    <property type="entry name" value="PROKAR_LIPOPROTEIN"/>
    <property type="match status" value="1"/>
</dbReference>
<gene>
    <name evidence="1" type="ORF">FTV93_26620</name>
</gene>
<reference evidence="1 2" key="2">
    <citation type="submission" date="2019-08" db="EMBL/GenBank/DDBJ databases">
        <authorList>
            <person name="Chen F.-J."/>
            <person name="Wu H.-C."/>
            <person name="Liao Y.-C."/>
            <person name="Kuo S.-C."/>
        </authorList>
    </citation>
    <scope>NUCLEOTIDE SEQUENCE [LARGE SCALE GENOMIC DNA]</scope>
    <source>
        <strain evidence="1 2">NCYU-26-73</strain>
        <plasmid evidence="2">pncyu-26-73-1</plasmid>
    </source>
</reference>
<keyword evidence="1" id="KW-0614">Plasmid</keyword>
<organism evidence="1 2">
    <name type="scientific">Escherichia coli</name>
    <dbReference type="NCBI Taxonomy" id="562"/>
    <lineage>
        <taxon>Bacteria</taxon>
        <taxon>Pseudomonadati</taxon>
        <taxon>Pseudomonadota</taxon>
        <taxon>Gammaproteobacteria</taxon>
        <taxon>Enterobacterales</taxon>
        <taxon>Enterobacteriaceae</taxon>
        <taxon>Escherichia</taxon>
    </lineage>
</organism>
<evidence type="ECO:0000313" key="1">
    <source>
        <dbReference type="EMBL" id="QED76234.1"/>
    </source>
</evidence>
<accession>A0A5B9AQT7</accession>
<reference evidence="1 2" key="1">
    <citation type="submission" date="2019-08" db="EMBL/GenBank/DDBJ databases">
        <title>Plasmid- and chromosome-located mcr-3 in mcr-1-positive Escherichia coli from diseased swine, Taiwan.</title>
        <authorList>
            <person name="Hsu C.-Y."/>
            <person name="Huang W.-C."/>
            <person name="Lauderdale T.-L."/>
        </authorList>
    </citation>
    <scope>NUCLEOTIDE SEQUENCE [LARGE SCALE GENOMIC DNA]</scope>
    <source>
        <strain evidence="1 2">NCYU-26-73</strain>
        <plasmid evidence="2">pncyu-26-73-1</plasmid>
    </source>
</reference>